<evidence type="ECO:0000313" key="2">
    <source>
        <dbReference type="Proteomes" id="UP000192223"/>
    </source>
</evidence>
<evidence type="ECO:0000313" key="3">
    <source>
        <dbReference type="RefSeq" id="XP_018330969.1"/>
    </source>
</evidence>
<proteinExistence type="predicted"/>
<feature type="region of interest" description="Disordered" evidence="1">
    <location>
        <begin position="89"/>
        <end position="113"/>
    </location>
</feature>
<dbReference type="Proteomes" id="UP000192223">
    <property type="component" value="Unplaced"/>
</dbReference>
<reference evidence="3" key="1">
    <citation type="submission" date="2025-08" db="UniProtKB">
        <authorList>
            <consortium name="RefSeq"/>
        </authorList>
    </citation>
    <scope>IDENTIFICATION</scope>
    <source>
        <tissue evidence="3">Entire body</tissue>
    </source>
</reference>
<protein>
    <submittedName>
        <fullName evidence="3">Uncharacterized protein LOC108740929</fullName>
    </submittedName>
</protein>
<dbReference type="GeneID" id="108740929"/>
<dbReference type="OrthoDB" id="7399621at2759"/>
<dbReference type="KEGG" id="apln:108740929"/>
<sequence>MAIPFDVSSDEKLDQLFTRLYEILQQIYHLTQQTASGQQPTITRVRCSAGASRHIQDHQIHSSYPAVLPEIVNDLALLPRPSAQYLEGEAVLQPQAMPTPRRRKRRRTSSKSCCDANKSVEAATVEDDGHQVWTQVGMPLLKMAKDFDPSEQQFTCKEKNDDEVTGAKEDSCQSESIFSKLVPDLSSKSIWTAVICVVGWHLLRTR</sequence>
<dbReference type="AlphaFoldDB" id="A0A1W4X4G3"/>
<accession>A0A1W4X4G3</accession>
<feature type="compositionally biased region" description="Basic residues" evidence="1">
    <location>
        <begin position="100"/>
        <end position="109"/>
    </location>
</feature>
<organism evidence="2 3">
    <name type="scientific">Agrilus planipennis</name>
    <name type="common">Emerald ash borer</name>
    <name type="synonym">Agrilus marcopoli</name>
    <dbReference type="NCBI Taxonomy" id="224129"/>
    <lineage>
        <taxon>Eukaryota</taxon>
        <taxon>Metazoa</taxon>
        <taxon>Ecdysozoa</taxon>
        <taxon>Arthropoda</taxon>
        <taxon>Hexapoda</taxon>
        <taxon>Insecta</taxon>
        <taxon>Pterygota</taxon>
        <taxon>Neoptera</taxon>
        <taxon>Endopterygota</taxon>
        <taxon>Coleoptera</taxon>
        <taxon>Polyphaga</taxon>
        <taxon>Elateriformia</taxon>
        <taxon>Buprestoidea</taxon>
        <taxon>Buprestidae</taxon>
        <taxon>Agrilinae</taxon>
        <taxon>Agrilus</taxon>
    </lineage>
</organism>
<dbReference type="RefSeq" id="XP_018330969.1">
    <property type="nucleotide sequence ID" value="XM_018475467.2"/>
</dbReference>
<name>A0A1W4X4G3_AGRPL</name>
<dbReference type="InParanoid" id="A0A1W4X4G3"/>
<evidence type="ECO:0000256" key="1">
    <source>
        <dbReference type="SAM" id="MobiDB-lite"/>
    </source>
</evidence>
<keyword evidence="2" id="KW-1185">Reference proteome</keyword>
<gene>
    <name evidence="3" type="primary">LOC108740929</name>
</gene>